<reference evidence="3" key="1">
    <citation type="submission" date="2009-11" db="EMBL/GenBank/DDBJ databases">
        <authorList>
            <consortium name="The Broad Institute Genome Sequencing Platform"/>
            <person name="Ward D."/>
            <person name="Feldgarden M."/>
            <person name="Earl A."/>
            <person name="Young S.K."/>
            <person name="Zeng Q."/>
            <person name="Koehrsen M."/>
            <person name="Alvarado L."/>
            <person name="Berlin A."/>
            <person name="Bochicchio J."/>
            <person name="Borenstein D."/>
            <person name="Chapman S.B."/>
            <person name="Chen Z."/>
            <person name="Engels R."/>
            <person name="Freedman E."/>
            <person name="Gellesch M."/>
            <person name="Goldberg J."/>
            <person name="Griggs A."/>
            <person name="Gujja S."/>
            <person name="Heilman E."/>
            <person name="Heiman D."/>
            <person name="Hepburn T."/>
            <person name="Howarth C."/>
            <person name="Jen D."/>
            <person name="Larson L."/>
            <person name="Lewis B."/>
            <person name="Mehta T."/>
            <person name="Park D."/>
            <person name="Pearson M."/>
            <person name="Roberts A."/>
            <person name="Saif S."/>
            <person name="Shea T."/>
            <person name="Shenoy N."/>
            <person name="Sisk P."/>
            <person name="Stolte C."/>
            <person name="Sykes S."/>
            <person name="Thomson T."/>
            <person name="Walk T."/>
            <person name="White J."/>
            <person name="Yandava C."/>
            <person name="Izard J."/>
            <person name="Baranova O.V."/>
            <person name="Blanton J.M."/>
            <person name="Tanner A.C."/>
            <person name="Dewhirst F.E."/>
            <person name="Haas B."/>
            <person name="Nusbaum C."/>
            <person name="Birren B."/>
        </authorList>
    </citation>
    <scope>NUCLEOTIDE SEQUENCE [LARGE SCALE GENOMIC DNA]</scope>
    <source>
        <strain evidence="3">1-1 BBBD Race 1</strain>
    </source>
</reference>
<dbReference type="PANTHER" id="PTHR36223:SF5">
    <property type="entry name" value="BETA-LACTAMASE-TYPE TRANSPEPTIDASE FOLD DOMAIN CONTAINING PROTEIN"/>
    <property type="match status" value="1"/>
</dbReference>
<sequence length="334" mass="36703">MPTNEASGASCAISLVPTKTDDEPETTATEATACKEYCHESSLDPITHVFKEVVTIESTNSAQFKIHLDIKPTACCVLEKTATNQCRRTKARKSLQPHDYLVQFIFDGIKTSTAKLLRTQTGRQTFSRVNSVDRAVSRPFQFAPIKLVDPDDPAEEICQNEEIIKSLGTIEIQIFKCKLVSDKSPAPLAGSSLAKSTNQMSFSESNKKARLACTAGLGEPTINERTDCPTYIVKHKAVFPFLHVRLVFLIITPTPRLSTSIQFVFRYKPRSILIAEKIIPNPVVPTEPPATASSTASTSKPKPPPKSITIDSDSEPENNYAETSKSKKTNTDTI</sequence>
<dbReference type="VEuPathDB" id="FungiDB:PTTG_05005"/>
<dbReference type="EMBL" id="ADAS02000061">
    <property type="protein sequence ID" value="OAV92625.1"/>
    <property type="molecule type" value="Genomic_DNA"/>
</dbReference>
<name>A0A180GIZ8_PUCT1</name>
<keyword evidence="5" id="KW-1185">Reference proteome</keyword>
<reference evidence="4 5" key="3">
    <citation type="journal article" date="2017" name="G3 (Bethesda)">
        <title>Comparative analysis highlights variable genome content of wheat rusts and divergence of the mating loci.</title>
        <authorList>
            <person name="Cuomo C.A."/>
            <person name="Bakkeren G."/>
            <person name="Khalil H.B."/>
            <person name="Panwar V."/>
            <person name="Joly D."/>
            <person name="Linning R."/>
            <person name="Sakthikumar S."/>
            <person name="Song X."/>
            <person name="Adiconis X."/>
            <person name="Fan L."/>
            <person name="Goldberg J.M."/>
            <person name="Levin J.Z."/>
            <person name="Young S."/>
            <person name="Zeng Q."/>
            <person name="Anikster Y."/>
            <person name="Bruce M."/>
            <person name="Wang M."/>
            <person name="Yin C."/>
            <person name="McCallum B."/>
            <person name="Szabo L.J."/>
            <person name="Hulbert S."/>
            <person name="Chen X."/>
            <person name="Fellers J.P."/>
        </authorList>
    </citation>
    <scope>NUCLEOTIDE SEQUENCE</scope>
    <source>
        <strain evidence="5">Isolate 1-1 / race 1 (BBBD)</strain>
        <strain evidence="4">isolate 1-1 / race 1 (BBBD)</strain>
    </source>
</reference>
<dbReference type="Pfam" id="PF25534">
    <property type="entry name" value="DUF7918"/>
    <property type="match status" value="1"/>
</dbReference>
<feature type="region of interest" description="Disordered" evidence="1">
    <location>
        <begin position="283"/>
        <end position="334"/>
    </location>
</feature>
<reference evidence="3" key="2">
    <citation type="submission" date="2016-05" db="EMBL/GenBank/DDBJ databases">
        <title>Comparative analysis highlights variable genome content of wheat rusts and divergence of the mating loci.</title>
        <authorList>
            <person name="Cuomo C.A."/>
            <person name="Bakkeren G."/>
            <person name="Szabo L."/>
            <person name="Khalil H."/>
            <person name="Joly D."/>
            <person name="Goldberg J."/>
            <person name="Young S."/>
            <person name="Zeng Q."/>
            <person name="Fellers J."/>
        </authorList>
    </citation>
    <scope>NUCLEOTIDE SEQUENCE [LARGE SCALE GENOMIC DNA]</scope>
    <source>
        <strain evidence="3">1-1 BBBD Race 1</strain>
    </source>
</reference>
<protein>
    <recommendedName>
        <fullName evidence="2">DUF7918 domain-containing protein</fullName>
    </recommendedName>
</protein>
<gene>
    <name evidence="3" type="ORF">PTTG_05005</name>
</gene>
<dbReference type="PANTHER" id="PTHR36223">
    <property type="entry name" value="BETA-LACTAMASE-TYPE TRANSPEPTIDASE FOLD DOMAIN CONTAINING PROTEIN"/>
    <property type="match status" value="1"/>
</dbReference>
<evidence type="ECO:0000259" key="2">
    <source>
        <dbReference type="Pfam" id="PF25534"/>
    </source>
</evidence>
<reference evidence="4" key="4">
    <citation type="submission" date="2025-05" db="UniProtKB">
        <authorList>
            <consortium name="EnsemblFungi"/>
        </authorList>
    </citation>
    <scope>IDENTIFICATION</scope>
    <source>
        <strain evidence="4">isolate 1-1 / race 1 (BBBD)</strain>
    </source>
</reference>
<feature type="compositionally biased region" description="Low complexity" evidence="1">
    <location>
        <begin position="289"/>
        <end position="300"/>
    </location>
</feature>
<dbReference type="EnsemblFungi" id="PTTG_05005-t43_2">
    <property type="protein sequence ID" value="PTTG_05005-t43_2-p1"/>
    <property type="gene ID" value="PTTG_05005"/>
</dbReference>
<accession>A0A180GIZ8</accession>
<dbReference type="OrthoDB" id="3364132at2759"/>
<dbReference type="Proteomes" id="UP000005240">
    <property type="component" value="Unassembled WGS sequence"/>
</dbReference>
<evidence type="ECO:0000313" key="5">
    <source>
        <dbReference type="Proteomes" id="UP000005240"/>
    </source>
</evidence>
<dbReference type="AlphaFoldDB" id="A0A180GIZ8"/>
<evidence type="ECO:0000313" key="3">
    <source>
        <dbReference type="EMBL" id="OAV92625.1"/>
    </source>
</evidence>
<dbReference type="InterPro" id="IPR057678">
    <property type="entry name" value="DUF7918"/>
</dbReference>
<evidence type="ECO:0000256" key="1">
    <source>
        <dbReference type="SAM" id="MobiDB-lite"/>
    </source>
</evidence>
<feature type="domain" description="DUF7918" evidence="2">
    <location>
        <begin position="96"/>
        <end position="281"/>
    </location>
</feature>
<evidence type="ECO:0000313" key="4">
    <source>
        <dbReference type="EnsemblFungi" id="PTTG_05005-t43_2-p1"/>
    </source>
</evidence>
<organism evidence="3">
    <name type="scientific">Puccinia triticina (isolate 1-1 / race 1 (BBBD))</name>
    <name type="common">Brown leaf rust fungus</name>
    <dbReference type="NCBI Taxonomy" id="630390"/>
    <lineage>
        <taxon>Eukaryota</taxon>
        <taxon>Fungi</taxon>
        <taxon>Dikarya</taxon>
        <taxon>Basidiomycota</taxon>
        <taxon>Pucciniomycotina</taxon>
        <taxon>Pucciniomycetes</taxon>
        <taxon>Pucciniales</taxon>
        <taxon>Pucciniaceae</taxon>
        <taxon>Puccinia</taxon>
    </lineage>
</organism>
<feature type="non-terminal residue" evidence="3">
    <location>
        <position position="334"/>
    </location>
</feature>
<proteinExistence type="predicted"/>